<protein>
    <submittedName>
        <fullName evidence="2">Uncharacterized protein</fullName>
    </submittedName>
</protein>
<sequence>MNYGFLRLLRVADAQRDVVENDLKKLGEFLKQRAMRNKDLAYYTLTYVRKGDVDGYIIVEGEDVENEIEILNGFIESNLTSIRSQIIRYDSRKTINLPIPRTRNFLEGVDM</sequence>
<dbReference type="EMBL" id="DTBE01000058">
    <property type="protein sequence ID" value="HGQ59514.1"/>
    <property type="molecule type" value="Genomic_DNA"/>
</dbReference>
<reference evidence="2" key="1">
    <citation type="journal article" date="2020" name="mSystems">
        <title>Genome- and Community-Level Interaction Insights into Carbon Utilization and Element Cycling Functions of Hydrothermarchaeota in Hydrothermal Sediment.</title>
        <authorList>
            <person name="Zhou Z."/>
            <person name="Liu Y."/>
            <person name="Xu W."/>
            <person name="Pan J."/>
            <person name="Luo Z.H."/>
            <person name="Li M."/>
        </authorList>
    </citation>
    <scope>NUCLEOTIDE SEQUENCE [LARGE SCALE GENOMIC DNA]</scope>
    <source>
        <strain evidence="1">SpSt-638</strain>
        <strain evidence="2">SpSt-648</strain>
    </source>
</reference>
<evidence type="ECO:0000313" key="1">
    <source>
        <dbReference type="EMBL" id="HGQ59514.1"/>
    </source>
</evidence>
<organism evidence="2">
    <name type="scientific">Staphylothermus marinus</name>
    <dbReference type="NCBI Taxonomy" id="2280"/>
    <lineage>
        <taxon>Archaea</taxon>
        <taxon>Thermoproteota</taxon>
        <taxon>Thermoprotei</taxon>
        <taxon>Desulfurococcales</taxon>
        <taxon>Desulfurococcaceae</taxon>
        <taxon>Staphylothermus</taxon>
    </lineage>
</organism>
<dbReference type="AlphaFoldDB" id="A0A7C4JL06"/>
<proteinExistence type="predicted"/>
<evidence type="ECO:0000313" key="2">
    <source>
        <dbReference type="EMBL" id="HGQ73726.1"/>
    </source>
</evidence>
<accession>A0A7C4JL06</accession>
<dbReference type="EMBL" id="DTBP01000012">
    <property type="protein sequence ID" value="HGQ73726.1"/>
    <property type="molecule type" value="Genomic_DNA"/>
</dbReference>
<name>A0A7C4JL06_STAMA</name>
<gene>
    <name evidence="1" type="ORF">ENU09_02200</name>
    <name evidence="2" type="ORF">ENU20_01435</name>
</gene>
<comment type="caution">
    <text evidence="2">The sequence shown here is derived from an EMBL/GenBank/DDBJ whole genome shotgun (WGS) entry which is preliminary data.</text>
</comment>